<gene>
    <name evidence="2" type="ORF">Thimo_1193</name>
</gene>
<accession>L0GVK6</accession>
<keyword evidence="3" id="KW-1185">Reference proteome</keyword>
<feature type="coiled-coil region" evidence="1">
    <location>
        <begin position="6"/>
        <end position="47"/>
    </location>
</feature>
<proteinExistence type="predicted"/>
<keyword evidence="1" id="KW-0175">Coiled coil</keyword>
<evidence type="ECO:0000313" key="3">
    <source>
        <dbReference type="Proteomes" id="UP000010816"/>
    </source>
</evidence>
<evidence type="ECO:0000313" key="2">
    <source>
        <dbReference type="EMBL" id="AGA89991.1"/>
    </source>
</evidence>
<dbReference type="EMBL" id="CP003051">
    <property type="protein sequence ID" value="AGA89991.1"/>
    <property type="molecule type" value="Genomic_DNA"/>
</dbReference>
<dbReference type="OrthoDB" id="6120894at2"/>
<dbReference type="NCBIfam" id="TIGR02449">
    <property type="entry name" value="TIGR02449 family protein"/>
    <property type="match status" value="1"/>
</dbReference>
<dbReference type="RefSeq" id="WP_015280135.1">
    <property type="nucleotide sequence ID" value="NC_019940.1"/>
</dbReference>
<dbReference type="Proteomes" id="UP000010816">
    <property type="component" value="Chromosome"/>
</dbReference>
<dbReference type="AlphaFoldDB" id="L0GVK6"/>
<name>L0GVK6_9GAMM</name>
<dbReference type="HOGENOM" id="CLU_175555_0_1_6"/>
<evidence type="ECO:0000256" key="1">
    <source>
        <dbReference type="SAM" id="Coils"/>
    </source>
</evidence>
<dbReference type="KEGG" id="tmb:Thimo_1193"/>
<reference evidence="2 3" key="1">
    <citation type="submission" date="2011-09" db="EMBL/GenBank/DDBJ databases">
        <title>Complete sequence of chromosome of Thioflavicoccus mobilis 8321.</title>
        <authorList>
            <consortium name="US DOE Joint Genome Institute"/>
            <person name="Lucas S."/>
            <person name="Han J."/>
            <person name="Lapidus A."/>
            <person name="Cheng J.-F."/>
            <person name="Goodwin L."/>
            <person name="Pitluck S."/>
            <person name="Peters L."/>
            <person name="Ovchinnikova G."/>
            <person name="Lu M."/>
            <person name="Detter J.C."/>
            <person name="Han C."/>
            <person name="Tapia R."/>
            <person name="Land M."/>
            <person name="Hauser L."/>
            <person name="Kyrpides N."/>
            <person name="Ivanova N."/>
            <person name="Pagani I."/>
            <person name="Vogl K."/>
            <person name="Liu Z."/>
            <person name="Imhoff J."/>
            <person name="Thiel V."/>
            <person name="Frigaard N.-U."/>
            <person name="Bryant D."/>
            <person name="Woyke T."/>
        </authorList>
    </citation>
    <scope>NUCLEOTIDE SEQUENCE [LARGE SCALE GENOMIC DNA]</scope>
    <source>
        <strain evidence="2 3">8321</strain>
    </source>
</reference>
<dbReference type="eggNOG" id="ENOG5033A9M">
    <property type="taxonomic scope" value="Bacteria"/>
</dbReference>
<organism evidence="2 3">
    <name type="scientific">Thioflavicoccus mobilis 8321</name>
    <dbReference type="NCBI Taxonomy" id="765912"/>
    <lineage>
        <taxon>Bacteria</taxon>
        <taxon>Pseudomonadati</taxon>
        <taxon>Pseudomonadota</taxon>
        <taxon>Gammaproteobacteria</taxon>
        <taxon>Chromatiales</taxon>
        <taxon>Chromatiaceae</taxon>
        <taxon>Thioflavicoccus</taxon>
    </lineage>
</organism>
<sequence>MAYFDIERLEKQVNEIIECCRRLQEDNETLRARQESLTVERAELIQKTDLARSRIEATLARLKTMEESL</sequence>
<dbReference type="InterPro" id="IPR012662">
    <property type="entry name" value="CHP02449"/>
</dbReference>
<protein>
    <submittedName>
        <fullName evidence="2">TIGR02449 family protein</fullName>
    </submittedName>
</protein>
<dbReference type="STRING" id="765912.Thimo_1193"/>